<reference evidence="2 3" key="1">
    <citation type="submission" date="2019-06" db="EMBL/GenBank/DDBJ databases">
        <title>A chromosomal-level reference genome of Carpinus fangiana (Coryloideae, Betulaceae).</title>
        <authorList>
            <person name="Yang X."/>
            <person name="Wang Z."/>
            <person name="Zhang L."/>
            <person name="Hao G."/>
            <person name="Liu J."/>
            <person name="Yang Y."/>
        </authorList>
    </citation>
    <scope>NUCLEOTIDE SEQUENCE [LARGE SCALE GENOMIC DNA]</scope>
    <source>
        <strain evidence="2">Cfa_2016G</strain>
        <tissue evidence="2">Leaf</tissue>
    </source>
</reference>
<name>A0A5N6RT82_9ROSI</name>
<dbReference type="EMBL" id="CM017328">
    <property type="protein sequence ID" value="KAE8124164.1"/>
    <property type="molecule type" value="Genomic_DNA"/>
</dbReference>
<accession>A0A5N6RT82</accession>
<dbReference type="AlphaFoldDB" id="A0A5N6RT82"/>
<evidence type="ECO:0000313" key="2">
    <source>
        <dbReference type="EMBL" id="KAE8124164.1"/>
    </source>
</evidence>
<evidence type="ECO:0000313" key="3">
    <source>
        <dbReference type="Proteomes" id="UP000327013"/>
    </source>
</evidence>
<feature type="region of interest" description="Disordered" evidence="1">
    <location>
        <begin position="88"/>
        <end position="114"/>
    </location>
</feature>
<gene>
    <name evidence="2" type="ORF">FH972_019071</name>
</gene>
<sequence>MNIAVRSKPSWSNPSKKPICKNRIGRPRIYGGSSTLWVVAEIPHGLSHCRLWVVTDCGLSPTKWGREGLVGCGLSPTVLVGAGLGGREREARMEESLGRRGKEEDGGEMRERKN</sequence>
<protein>
    <submittedName>
        <fullName evidence="2">Uncharacterized protein</fullName>
    </submittedName>
</protein>
<dbReference type="Proteomes" id="UP000327013">
    <property type="component" value="Chromosome 8"/>
</dbReference>
<evidence type="ECO:0000256" key="1">
    <source>
        <dbReference type="SAM" id="MobiDB-lite"/>
    </source>
</evidence>
<organism evidence="2 3">
    <name type="scientific">Carpinus fangiana</name>
    <dbReference type="NCBI Taxonomy" id="176857"/>
    <lineage>
        <taxon>Eukaryota</taxon>
        <taxon>Viridiplantae</taxon>
        <taxon>Streptophyta</taxon>
        <taxon>Embryophyta</taxon>
        <taxon>Tracheophyta</taxon>
        <taxon>Spermatophyta</taxon>
        <taxon>Magnoliopsida</taxon>
        <taxon>eudicotyledons</taxon>
        <taxon>Gunneridae</taxon>
        <taxon>Pentapetalae</taxon>
        <taxon>rosids</taxon>
        <taxon>fabids</taxon>
        <taxon>Fagales</taxon>
        <taxon>Betulaceae</taxon>
        <taxon>Carpinus</taxon>
    </lineage>
</organism>
<keyword evidence="3" id="KW-1185">Reference proteome</keyword>
<proteinExistence type="predicted"/>